<dbReference type="SUPFAM" id="SSF56645">
    <property type="entry name" value="Acyl-CoA dehydrogenase NM domain-like"/>
    <property type="match status" value="1"/>
</dbReference>
<protein>
    <submittedName>
        <fullName evidence="4">Acyl-CoA dehydrogenase</fullName>
    </submittedName>
</protein>
<reference evidence="4 5" key="1">
    <citation type="submission" date="2019-09" db="EMBL/GenBank/DDBJ databases">
        <title>Genome Sequences of Streptomyces kaniharaensis ATCC 21070.</title>
        <authorList>
            <person name="Zhu W."/>
            <person name="De Crecy-Lagard V."/>
            <person name="Richards N.G."/>
        </authorList>
    </citation>
    <scope>NUCLEOTIDE SEQUENCE [LARGE SCALE GENOMIC DNA]</scope>
    <source>
        <strain evidence="4 5">SF-557</strain>
    </source>
</reference>
<dbReference type="Gene3D" id="1.20.140.10">
    <property type="entry name" value="Butyryl-CoA Dehydrogenase, subunit A, domain 3"/>
    <property type="match status" value="1"/>
</dbReference>
<dbReference type="InterPro" id="IPR013107">
    <property type="entry name" value="Acyl-CoA_DH_C"/>
</dbReference>
<dbReference type="Proteomes" id="UP000450000">
    <property type="component" value="Unassembled WGS sequence"/>
</dbReference>
<dbReference type="GO" id="GO:0003995">
    <property type="term" value="F:acyl-CoA dehydrogenase activity"/>
    <property type="evidence" value="ECO:0007669"/>
    <property type="project" value="TreeGrafter"/>
</dbReference>
<evidence type="ECO:0000313" key="4">
    <source>
        <dbReference type="EMBL" id="MQS10722.1"/>
    </source>
</evidence>
<dbReference type="AlphaFoldDB" id="A0A6N7KH05"/>
<dbReference type="EMBL" id="WBOF01000001">
    <property type="protein sequence ID" value="MQS10722.1"/>
    <property type="molecule type" value="Genomic_DNA"/>
</dbReference>
<dbReference type="PANTHER" id="PTHR43884:SF12">
    <property type="entry name" value="ISOVALERYL-COA DEHYDROGENASE, MITOCHONDRIAL-RELATED"/>
    <property type="match status" value="1"/>
</dbReference>
<evidence type="ECO:0000256" key="1">
    <source>
        <dbReference type="ARBA" id="ARBA00023002"/>
    </source>
</evidence>
<dbReference type="GO" id="GO:0050660">
    <property type="term" value="F:flavin adenine dinucleotide binding"/>
    <property type="evidence" value="ECO:0007669"/>
    <property type="project" value="InterPro"/>
</dbReference>
<dbReference type="OrthoDB" id="3404950at2"/>
<dbReference type="InterPro" id="IPR013786">
    <property type="entry name" value="AcylCoA_DH/ox_N"/>
</dbReference>
<dbReference type="InterPro" id="IPR009100">
    <property type="entry name" value="AcylCoA_DH/oxidase_NM_dom_sf"/>
</dbReference>
<dbReference type="InterPro" id="IPR036250">
    <property type="entry name" value="AcylCo_DH-like_C"/>
</dbReference>
<sequence>MNPNVPARAELVRRAAEVAPVLRSHAPWGEEHRRLHEESLAALTDAGLFRMRVPTRYGGYETEAATFVEVMTELAQGDGSAAWNVSAWSISAWMACQFPDHVQDEVFASDVRVCGVLSPSASAVPAADGAVVNGRWQFISGAHHSQWQVALAMGPTPDGSSQWPLMALIPLSDLTIVDDWDTTGLRGTGSVTTVAENVFVPHDRLLPLALVLQEQSASKLNPESPLYRAPLIATGSTTFTGTAIGLAKSALAVFLEQLDKKITYTEYASRREAPITHLQVAEAALRIEEAEAHAARLAAMVDAKGAAGEPWTVEERARSRAYLGRVFQLATRTARTLGDASGGGSLYLTGTLQRTVRDLHALSLHALMHSSTNTELYGRVLCGLPPNTMYL</sequence>
<dbReference type="Pfam" id="PF08028">
    <property type="entry name" value="Acyl-CoA_dh_2"/>
    <property type="match status" value="1"/>
</dbReference>
<dbReference type="InterPro" id="IPR046373">
    <property type="entry name" value="Acyl-CoA_Oxase/DH_mid-dom_sf"/>
</dbReference>
<dbReference type="InterPro" id="IPR037069">
    <property type="entry name" value="AcylCoA_DH/ox_N_sf"/>
</dbReference>
<gene>
    <name evidence="4" type="ORF">F7Q99_00100</name>
</gene>
<keyword evidence="1" id="KW-0560">Oxidoreductase</keyword>
<accession>A0A6N7KH05</accession>
<evidence type="ECO:0000259" key="3">
    <source>
        <dbReference type="Pfam" id="PF08028"/>
    </source>
</evidence>
<dbReference type="SUPFAM" id="SSF47203">
    <property type="entry name" value="Acyl-CoA dehydrogenase C-terminal domain-like"/>
    <property type="match status" value="1"/>
</dbReference>
<dbReference type="PANTHER" id="PTHR43884">
    <property type="entry name" value="ACYL-COA DEHYDROGENASE"/>
    <property type="match status" value="1"/>
</dbReference>
<organism evidence="4 5">
    <name type="scientific">Streptomyces kaniharaensis</name>
    <dbReference type="NCBI Taxonomy" id="212423"/>
    <lineage>
        <taxon>Bacteria</taxon>
        <taxon>Bacillati</taxon>
        <taxon>Actinomycetota</taxon>
        <taxon>Actinomycetes</taxon>
        <taxon>Kitasatosporales</taxon>
        <taxon>Streptomycetaceae</taxon>
        <taxon>Streptomyces</taxon>
    </lineage>
</organism>
<dbReference type="RefSeq" id="WP_153459503.1">
    <property type="nucleotide sequence ID" value="NZ_WBOF01000001.1"/>
</dbReference>
<feature type="domain" description="Acyl-CoA dehydrogenase/oxidase N-terminal" evidence="2">
    <location>
        <begin position="17"/>
        <end position="95"/>
    </location>
</feature>
<dbReference type="PIRSF" id="PIRSF016578">
    <property type="entry name" value="HsaA"/>
    <property type="match status" value="1"/>
</dbReference>
<evidence type="ECO:0000313" key="5">
    <source>
        <dbReference type="Proteomes" id="UP000450000"/>
    </source>
</evidence>
<comment type="caution">
    <text evidence="4">The sequence shown here is derived from an EMBL/GenBank/DDBJ whole genome shotgun (WGS) entry which is preliminary data.</text>
</comment>
<evidence type="ECO:0000259" key="2">
    <source>
        <dbReference type="Pfam" id="PF02771"/>
    </source>
</evidence>
<proteinExistence type="predicted"/>
<keyword evidence="5" id="KW-1185">Reference proteome</keyword>
<name>A0A6N7KH05_9ACTN</name>
<dbReference type="Gene3D" id="1.10.540.10">
    <property type="entry name" value="Acyl-CoA dehydrogenase/oxidase, N-terminal domain"/>
    <property type="match status" value="1"/>
</dbReference>
<feature type="domain" description="Acyl-CoA dehydrogenase C-terminal" evidence="3">
    <location>
        <begin position="239"/>
        <end position="368"/>
    </location>
</feature>
<dbReference type="Gene3D" id="2.40.110.10">
    <property type="entry name" value="Butyryl-CoA Dehydrogenase, subunit A, domain 2"/>
    <property type="match status" value="1"/>
</dbReference>
<dbReference type="Pfam" id="PF02771">
    <property type="entry name" value="Acyl-CoA_dh_N"/>
    <property type="match status" value="1"/>
</dbReference>